<evidence type="ECO:0000313" key="2">
    <source>
        <dbReference type="Proteomes" id="UP000271256"/>
    </source>
</evidence>
<organism evidence="1 2">
    <name type="scientific">Desulfofundulus salinus</name>
    <dbReference type="NCBI Taxonomy" id="2419843"/>
    <lineage>
        <taxon>Bacteria</taxon>
        <taxon>Bacillati</taxon>
        <taxon>Bacillota</taxon>
        <taxon>Clostridia</taxon>
        <taxon>Eubacteriales</taxon>
        <taxon>Peptococcaceae</taxon>
        <taxon>Desulfofundulus</taxon>
    </lineage>
</organism>
<reference evidence="1 2" key="1">
    <citation type="submission" date="2018-10" db="EMBL/GenBank/DDBJ databases">
        <authorList>
            <person name="Grouzdev D.S."/>
            <person name="Krutkina M.S."/>
            <person name="Tourova T.P."/>
            <person name="Nazina T.N."/>
        </authorList>
    </citation>
    <scope>NUCLEOTIDE SEQUENCE [LARGE SCALE GENOMIC DNA]</scope>
    <source>
        <strain evidence="1 2">435</strain>
    </source>
</reference>
<dbReference type="Proteomes" id="UP000271256">
    <property type="component" value="Unassembled WGS sequence"/>
</dbReference>
<protein>
    <submittedName>
        <fullName evidence="1">Uncharacterized protein</fullName>
    </submittedName>
</protein>
<gene>
    <name evidence="1" type="ORF">D7024_01255</name>
</gene>
<sequence>MCHLPWKDVAVVVQANGHGGYTVIVKNRTITASEWLSWRKQGLSNTEIAAILGVSPSMARVIAKKFRQAGVPDPQYRKRKPGPVMTLDTTTDAGAYVLGILWGTASTSGEGYWVRHRDRWYVDVVREYLGVTAEGHESYSRTGNQWRLKITRAVDVAAVRNLLERHRWVPRKAPERPYPSGNIDDRGFVRAWVELHSSADVARTGRKRAPTPRLRVYGSRLLMEEVNLVITAGTGVSLRTLQKTENDTTAVLYYAGKSFRVVVDWLYAGAELYNPIVREKIEEVISKRV</sequence>
<accession>A0A494WRA0</accession>
<dbReference type="EMBL" id="RBWE01000001">
    <property type="protein sequence ID" value="RKO65728.1"/>
    <property type="molecule type" value="Genomic_DNA"/>
</dbReference>
<name>A0A494WRA0_9FIRM</name>
<comment type="caution">
    <text evidence="1">The sequence shown here is derived from an EMBL/GenBank/DDBJ whole genome shotgun (WGS) entry which is preliminary data.</text>
</comment>
<dbReference type="AlphaFoldDB" id="A0A494WRA0"/>
<evidence type="ECO:0000313" key="1">
    <source>
        <dbReference type="EMBL" id="RKO65728.1"/>
    </source>
</evidence>
<keyword evidence="2" id="KW-1185">Reference proteome</keyword>
<proteinExistence type="predicted"/>
<dbReference type="OrthoDB" id="1951861at2"/>